<comment type="pathway">
    <text evidence="2">Protein modification; protein glycosylation.</text>
</comment>
<dbReference type="RefSeq" id="XP_014676192.1">
    <property type="nucleotide sequence ID" value="XM_014820706.1"/>
</dbReference>
<name>A0ABM1EVH1_PRICU</name>
<evidence type="ECO:0000256" key="2">
    <source>
        <dbReference type="ARBA" id="ARBA00004922"/>
    </source>
</evidence>
<proteinExistence type="inferred from homology"/>
<evidence type="ECO:0000256" key="7">
    <source>
        <dbReference type="ARBA" id="ARBA00022989"/>
    </source>
</evidence>
<comment type="similarity">
    <text evidence="10">Belongs to the glycosyltransferase 14 family.</text>
</comment>
<evidence type="ECO:0000256" key="9">
    <source>
        <dbReference type="ARBA" id="ARBA00023180"/>
    </source>
</evidence>
<evidence type="ECO:0000256" key="8">
    <source>
        <dbReference type="ARBA" id="ARBA00023136"/>
    </source>
</evidence>
<sequence>MQAYRLLSVRWNMATTSLRNVVVRLKVTRRLAHWRLYLLAAATISVCLWLRLMRINDVTIVDDDDVALRASGSFYVAERRVVSAINCSALFAGKKSEISKALEYDKSHSEGRDFDVVRYFAGPHDCDRFRSRRGYPSRPLSDEENLFPLAFSILLLSQVNEAERLLRAIYMPQNSYCIHVDKKASPDIQHALMALARCFDNVFVTAEQLDIIYGTITLVTAELNCMRDLLHFNKDWKYFINLASEEFPLKTNRELVKILKLYDGLNEIQQVNHVHIAKHTKYKHALLPCDRDTESPSAVCMTKTDQLKSAPPHDLVIFKGSRYGAFSRRFSDFVVHSAVSAAYVEWLQDTLIPDELFWGTLNRNQHIYPPGGSTGDRYINNSPIRAVIWEYESKGVKCGGKFVREVCVFGYADLPILYMTPYFFANKFYKNFQRLALDCLEELHVNRTLHLEPIDTEYYLRNLPK</sequence>
<keyword evidence="7 11" id="KW-1133">Transmembrane helix</keyword>
<evidence type="ECO:0000256" key="10">
    <source>
        <dbReference type="ARBA" id="ARBA00038150"/>
    </source>
</evidence>
<evidence type="ECO:0000256" key="11">
    <source>
        <dbReference type="SAM" id="Phobius"/>
    </source>
</evidence>
<feature type="transmembrane region" description="Helical" evidence="11">
    <location>
        <begin position="34"/>
        <end position="52"/>
    </location>
</feature>
<evidence type="ECO:0000313" key="13">
    <source>
        <dbReference type="RefSeq" id="XP_014676192.1"/>
    </source>
</evidence>
<dbReference type="Proteomes" id="UP000695022">
    <property type="component" value="Unplaced"/>
</dbReference>
<evidence type="ECO:0000256" key="3">
    <source>
        <dbReference type="ARBA" id="ARBA00022676"/>
    </source>
</evidence>
<keyword evidence="8 11" id="KW-0472">Membrane</keyword>
<evidence type="ECO:0000313" key="12">
    <source>
        <dbReference type="Proteomes" id="UP000695022"/>
    </source>
</evidence>
<dbReference type="PANTHER" id="PTHR19297:SF185">
    <property type="entry name" value="BETA-1,3-GALACTOSYL-O-GLYCOSYL-GLYCOPROTEIN BETA-1,6-N-ACETYLGLUCOSAMINYLTRANSFERASE 3"/>
    <property type="match status" value="1"/>
</dbReference>
<dbReference type="GeneID" id="106816152"/>
<organism evidence="12 13">
    <name type="scientific">Priapulus caudatus</name>
    <name type="common">Priapulid worm</name>
    <dbReference type="NCBI Taxonomy" id="37621"/>
    <lineage>
        <taxon>Eukaryota</taxon>
        <taxon>Metazoa</taxon>
        <taxon>Ecdysozoa</taxon>
        <taxon>Scalidophora</taxon>
        <taxon>Priapulida</taxon>
        <taxon>Priapulimorpha</taxon>
        <taxon>Priapulimorphida</taxon>
        <taxon>Priapulidae</taxon>
        <taxon>Priapulus</taxon>
    </lineage>
</organism>
<evidence type="ECO:0000256" key="1">
    <source>
        <dbReference type="ARBA" id="ARBA00004606"/>
    </source>
</evidence>
<evidence type="ECO:0000256" key="5">
    <source>
        <dbReference type="ARBA" id="ARBA00022692"/>
    </source>
</evidence>
<keyword evidence="9" id="KW-0325">Glycoprotein</keyword>
<reference evidence="13" key="1">
    <citation type="submission" date="2025-08" db="UniProtKB">
        <authorList>
            <consortium name="RefSeq"/>
        </authorList>
    </citation>
    <scope>IDENTIFICATION</scope>
</reference>
<keyword evidence="5 11" id="KW-0812">Transmembrane</keyword>
<keyword evidence="4" id="KW-0808">Transferase</keyword>
<evidence type="ECO:0000256" key="6">
    <source>
        <dbReference type="ARBA" id="ARBA00022968"/>
    </source>
</evidence>
<keyword evidence="12" id="KW-1185">Reference proteome</keyword>
<evidence type="ECO:0000256" key="4">
    <source>
        <dbReference type="ARBA" id="ARBA00022679"/>
    </source>
</evidence>
<comment type="subcellular location">
    <subcellularLocation>
        <location evidence="1">Membrane</location>
        <topology evidence="1">Single-pass type II membrane protein</topology>
    </subcellularLocation>
</comment>
<protein>
    <submittedName>
        <fullName evidence="13">N-acetyllactosaminide beta-1,6-N-acetylglucosaminyl-transferase, isoform B-like isoform X1</fullName>
    </submittedName>
</protein>
<keyword evidence="3" id="KW-0328">Glycosyltransferase</keyword>
<keyword evidence="6" id="KW-0735">Signal-anchor</keyword>
<gene>
    <name evidence="13" type="primary">LOC106816152</name>
</gene>
<accession>A0ABM1EVH1</accession>
<dbReference type="PANTHER" id="PTHR19297">
    <property type="entry name" value="GLYCOSYLTRANSFERASE 14 FAMILY MEMBER"/>
    <property type="match status" value="1"/>
</dbReference>
<dbReference type="InterPro" id="IPR003406">
    <property type="entry name" value="Glyco_trans_14"/>
</dbReference>
<dbReference type="Pfam" id="PF02485">
    <property type="entry name" value="Branch"/>
    <property type="match status" value="1"/>
</dbReference>